<dbReference type="AlphaFoldDB" id="A0AAU9UQY1"/>
<keyword evidence="2" id="KW-1185">Reference proteome</keyword>
<dbReference type="EMBL" id="CAKOGL010000023">
    <property type="protein sequence ID" value="CAH2101054.1"/>
    <property type="molecule type" value="Genomic_DNA"/>
</dbReference>
<organism evidence="1 2">
    <name type="scientific">Euphydryas editha</name>
    <name type="common">Edith's checkerspot</name>
    <dbReference type="NCBI Taxonomy" id="104508"/>
    <lineage>
        <taxon>Eukaryota</taxon>
        <taxon>Metazoa</taxon>
        <taxon>Ecdysozoa</taxon>
        <taxon>Arthropoda</taxon>
        <taxon>Hexapoda</taxon>
        <taxon>Insecta</taxon>
        <taxon>Pterygota</taxon>
        <taxon>Neoptera</taxon>
        <taxon>Endopterygota</taxon>
        <taxon>Lepidoptera</taxon>
        <taxon>Glossata</taxon>
        <taxon>Ditrysia</taxon>
        <taxon>Papilionoidea</taxon>
        <taxon>Nymphalidae</taxon>
        <taxon>Nymphalinae</taxon>
        <taxon>Euphydryas</taxon>
    </lineage>
</organism>
<evidence type="ECO:0000313" key="2">
    <source>
        <dbReference type="Proteomes" id="UP001153954"/>
    </source>
</evidence>
<protein>
    <submittedName>
        <fullName evidence="1">Uncharacterized protein</fullName>
    </submittedName>
</protein>
<name>A0AAU9UQY1_EUPED</name>
<evidence type="ECO:0000313" key="1">
    <source>
        <dbReference type="EMBL" id="CAH2101054.1"/>
    </source>
</evidence>
<proteinExistence type="predicted"/>
<dbReference type="Proteomes" id="UP001153954">
    <property type="component" value="Unassembled WGS sequence"/>
</dbReference>
<reference evidence="1" key="1">
    <citation type="submission" date="2022-03" db="EMBL/GenBank/DDBJ databases">
        <authorList>
            <person name="Tunstrom K."/>
        </authorList>
    </citation>
    <scope>NUCLEOTIDE SEQUENCE</scope>
</reference>
<comment type="caution">
    <text evidence="1">The sequence shown here is derived from an EMBL/GenBank/DDBJ whole genome shotgun (WGS) entry which is preliminary data.</text>
</comment>
<sequence>MSDHSAFYDDIADPSYILVRNGQNLHEDSDEEPEIPDHEYKYKKILMLNLEINTSITVQRYKTPPDVPVPNTTSVITSKAHVLLRQTLSGKLKT</sequence>
<gene>
    <name evidence="1" type="ORF">EEDITHA_LOCUS15849</name>
</gene>
<accession>A0AAU9UQY1</accession>